<reference evidence="1" key="1">
    <citation type="submission" date="2022-08" db="EMBL/GenBank/DDBJ databases">
        <title>Genome Sequence of Lecanicillium fungicola.</title>
        <authorList>
            <person name="Buettner E."/>
        </authorList>
    </citation>
    <scope>NUCLEOTIDE SEQUENCE</scope>
    <source>
        <strain evidence="1">Babe33</strain>
    </source>
</reference>
<dbReference type="EMBL" id="JANJQO010000153">
    <property type="protein sequence ID" value="KAJ2981087.1"/>
    <property type="molecule type" value="Genomic_DNA"/>
</dbReference>
<comment type="caution">
    <text evidence="1">The sequence shown here is derived from an EMBL/GenBank/DDBJ whole genome shotgun (WGS) entry which is preliminary data.</text>
</comment>
<name>A0ACC1NP81_9HYPO</name>
<proteinExistence type="predicted"/>
<evidence type="ECO:0000313" key="1">
    <source>
        <dbReference type="EMBL" id="KAJ2981087.1"/>
    </source>
</evidence>
<evidence type="ECO:0000313" key="2">
    <source>
        <dbReference type="Proteomes" id="UP001143910"/>
    </source>
</evidence>
<accession>A0ACC1NP81</accession>
<dbReference type="Proteomes" id="UP001143910">
    <property type="component" value="Unassembled WGS sequence"/>
</dbReference>
<organism evidence="1 2">
    <name type="scientific">Zarea fungicola</name>
    <dbReference type="NCBI Taxonomy" id="93591"/>
    <lineage>
        <taxon>Eukaryota</taxon>
        <taxon>Fungi</taxon>
        <taxon>Dikarya</taxon>
        <taxon>Ascomycota</taxon>
        <taxon>Pezizomycotina</taxon>
        <taxon>Sordariomycetes</taxon>
        <taxon>Hypocreomycetidae</taxon>
        <taxon>Hypocreales</taxon>
        <taxon>Cordycipitaceae</taxon>
        <taxon>Zarea</taxon>
    </lineage>
</organism>
<protein>
    <submittedName>
        <fullName evidence="1">Uncharacterized protein</fullName>
    </submittedName>
</protein>
<keyword evidence="2" id="KW-1185">Reference proteome</keyword>
<gene>
    <name evidence="1" type="ORF">NQ176_g2237</name>
</gene>
<sequence>MSLLLPVIFLLPTHLKLAELHELEERIPTLTYNVDEAEIVLGKVSRKQRALFELRRLKLDTEPLESSERTQETSLGGEGSIEKATKRRKLNLPTTASSDRLLEGGNGVVRVLNLSWFTESMEKGALMPMSNYIVYEGRKLKHDTLKPSMNRQRKDIDTTTTILERAADDKTNVASQSPLQHKGKEKLAQYAVKNSPSDGGSTKPELMRQLTWENDISLPPVPDFLHTTYSCQRSTLSTAPNAAFIEELKEIRTLRLLQGDKIGVRAYSTSISSIAAYPHKITSPREVDRLPGCGTKIAELYLEWYTAGQTEETRNAEADPKVAVLKVFYNIWGVGDKNARDFYQKGWRDLDDIIEYGWQTLSRVQQIGVKYYDEFQQMIRREEVSDIAGIILDHAHLLDTGYEMTVVGGVSERQARVW</sequence>